<keyword evidence="6 7" id="KW-0472">Membrane</keyword>
<evidence type="ECO:0000256" key="6">
    <source>
        <dbReference type="ARBA" id="ARBA00023136"/>
    </source>
</evidence>
<evidence type="ECO:0000313" key="9">
    <source>
        <dbReference type="EMBL" id="PKU24440.1"/>
    </source>
</evidence>
<dbReference type="RefSeq" id="WP_101250726.1">
    <property type="nucleotide sequence ID" value="NZ_PIUM01000011.1"/>
</dbReference>
<evidence type="ECO:0000256" key="7">
    <source>
        <dbReference type="RuleBase" id="RU363032"/>
    </source>
</evidence>
<dbReference type="InterPro" id="IPR035906">
    <property type="entry name" value="MetI-like_sf"/>
</dbReference>
<feature type="domain" description="ABC transmembrane type-1" evidence="8">
    <location>
        <begin position="87"/>
        <end position="279"/>
    </location>
</feature>
<evidence type="ECO:0000256" key="4">
    <source>
        <dbReference type="ARBA" id="ARBA00022692"/>
    </source>
</evidence>
<comment type="similarity">
    <text evidence="7">Belongs to the binding-protein-dependent transport system permease family.</text>
</comment>
<dbReference type="Proteomes" id="UP000233293">
    <property type="component" value="Unassembled WGS sequence"/>
</dbReference>
<keyword evidence="5 7" id="KW-1133">Transmembrane helix</keyword>
<evidence type="ECO:0000259" key="8">
    <source>
        <dbReference type="PROSITE" id="PS50928"/>
    </source>
</evidence>
<feature type="transmembrane region" description="Helical" evidence="7">
    <location>
        <begin position="12"/>
        <end position="31"/>
    </location>
</feature>
<comment type="caution">
    <text evidence="9">The sequence shown here is derived from an EMBL/GenBank/DDBJ whole genome shotgun (WGS) entry which is preliminary data.</text>
</comment>
<keyword evidence="2 7" id="KW-0813">Transport</keyword>
<feature type="transmembrane region" description="Helical" evidence="7">
    <location>
        <begin position="211"/>
        <end position="232"/>
    </location>
</feature>
<keyword evidence="10" id="KW-1185">Reference proteome</keyword>
<keyword evidence="4 7" id="KW-0812">Transmembrane</keyword>
<evidence type="ECO:0000256" key="3">
    <source>
        <dbReference type="ARBA" id="ARBA00022475"/>
    </source>
</evidence>
<organism evidence="9 10">
    <name type="scientific">Telmatospirillum siberiense</name>
    <dbReference type="NCBI Taxonomy" id="382514"/>
    <lineage>
        <taxon>Bacteria</taxon>
        <taxon>Pseudomonadati</taxon>
        <taxon>Pseudomonadota</taxon>
        <taxon>Alphaproteobacteria</taxon>
        <taxon>Rhodospirillales</taxon>
        <taxon>Rhodospirillaceae</taxon>
        <taxon>Telmatospirillum</taxon>
    </lineage>
</organism>
<evidence type="ECO:0000256" key="5">
    <source>
        <dbReference type="ARBA" id="ARBA00022989"/>
    </source>
</evidence>
<sequence length="292" mass="31064">MTAFLKARMPVLAVGISILLLWYGGAIWLNAPQAIEGFARAGRAWGAMDLVHQTFAMKRPVLPTPDQVLSDLIDSLFHYPPTSIRNLLYHAGVTAEATLLGFLMGVAFGALLAVGIVHLKTLDSSLMPWVIISQTIPILAIAPMVVVIFGNLGFTGLLPKAVISMYLCFFPITIGLVKGLRSTDPLALDLMRTYSASVSQTFWLLRLPTSLPYLFTSIKVSIAISLIGAIVAELPTGGTAGLGARLLSGSYYGQTVQIWSALVMSALLSLTLVGLAGLAERLIVGRGGRKGA</sequence>
<dbReference type="InterPro" id="IPR000515">
    <property type="entry name" value="MetI-like"/>
</dbReference>
<accession>A0A2N3PVM3</accession>
<feature type="transmembrane region" description="Helical" evidence="7">
    <location>
        <begin position="258"/>
        <end position="279"/>
    </location>
</feature>
<gene>
    <name evidence="9" type="ORF">CWS72_11365</name>
</gene>
<keyword evidence="3" id="KW-1003">Cell membrane</keyword>
<feature type="transmembrane region" description="Helical" evidence="7">
    <location>
        <begin position="126"/>
        <end position="149"/>
    </location>
</feature>
<dbReference type="Gene3D" id="1.10.3720.10">
    <property type="entry name" value="MetI-like"/>
    <property type="match status" value="1"/>
</dbReference>
<dbReference type="PANTHER" id="PTHR30151">
    <property type="entry name" value="ALKANE SULFONATE ABC TRANSPORTER-RELATED, MEMBRANE SUBUNIT"/>
    <property type="match status" value="1"/>
</dbReference>
<dbReference type="GO" id="GO:0005886">
    <property type="term" value="C:plasma membrane"/>
    <property type="evidence" value="ECO:0007669"/>
    <property type="project" value="UniProtKB-SubCell"/>
</dbReference>
<comment type="subcellular location">
    <subcellularLocation>
        <location evidence="1 7">Cell membrane</location>
        <topology evidence="1 7">Multi-pass membrane protein</topology>
    </subcellularLocation>
</comment>
<dbReference type="OrthoDB" id="4926350at2"/>
<name>A0A2N3PVM3_9PROT</name>
<dbReference type="Pfam" id="PF00528">
    <property type="entry name" value="BPD_transp_1"/>
    <property type="match status" value="1"/>
</dbReference>
<feature type="transmembrane region" description="Helical" evidence="7">
    <location>
        <begin position="97"/>
        <end position="119"/>
    </location>
</feature>
<dbReference type="AlphaFoldDB" id="A0A2N3PVM3"/>
<reference evidence="10" key="1">
    <citation type="submission" date="2017-12" db="EMBL/GenBank/DDBJ databases">
        <title>Draft genome sequence of Telmatospirillum siberiense 26-4b1T, an acidotolerant peatland alphaproteobacterium potentially involved in sulfur cycling.</title>
        <authorList>
            <person name="Hausmann B."/>
            <person name="Pjevac P."/>
            <person name="Schreck K."/>
            <person name="Herbold C.W."/>
            <person name="Daims H."/>
            <person name="Wagner M."/>
            <person name="Pester M."/>
            <person name="Loy A."/>
        </authorList>
    </citation>
    <scope>NUCLEOTIDE SEQUENCE [LARGE SCALE GENOMIC DNA]</scope>
    <source>
        <strain evidence="10">26-4b1</strain>
    </source>
</reference>
<evidence type="ECO:0000256" key="1">
    <source>
        <dbReference type="ARBA" id="ARBA00004651"/>
    </source>
</evidence>
<evidence type="ECO:0000313" key="10">
    <source>
        <dbReference type="Proteomes" id="UP000233293"/>
    </source>
</evidence>
<protein>
    <submittedName>
        <fullName evidence="9">ABC transporter permease</fullName>
    </submittedName>
</protein>
<proteinExistence type="inferred from homology"/>
<dbReference type="PROSITE" id="PS50928">
    <property type="entry name" value="ABC_TM1"/>
    <property type="match status" value="1"/>
</dbReference>
<feature type="transmembrane region" description="Helical" evidence="7">
    <location>
        <begin position="161"/>
        <end position="180"/>
    </location>
</feature>
<dbReference type="CDD" id="cd06261">
    <property type="entry name" value="TM_PBP2"/>
    <property type="match status" value="1"/>
</dbReference>
<dbReference type="EMBL" id="PIUM01000011">
    <property type="protein sequence ID" value="PKU24440.1"/>
    <property type="molecule type" value="Genomic_DNA"/>
</dbReference>
<evidence type="ECO:0000256" key="2">
    <source>
        <dbReference type="ARBA" id="ARBA00022448"/>
    </source>
</evidence>
<dbReference type="GO" id="GO:0055085">
    <property type="term" value="P:transmembrane transport"/>
    <property type="evidence" value="ECO:0007669"/>
    <property type="project" value="InterPro"/>
</dbReference>
<dbReference type="SUPFAM" id="SSF161098">
    <property type="entry name" value="MetI-like"/>
    <property type="match status" value="1"/>
</dbReference>
<dbReference type="PANTHER" id="PTHR30151:SF20">
    <property type="entry name" value="ABC TRANSPORTER PERMEASE PROTEIN HI_0355-RELATED"/>
    <property type="match status" value="1"/>
</dbReference>